<keyword evidence="2" id="KW-0808">Transferase</keyword>
<organism evidence="5 6">
    <name type="scientific">Rhodococcus aetherivorans</name>
    <dbReference type="NCBI Taxonomy" id="191292"/>
    <lineage>
        <taxon>Bacteria</taxon>
        <taxon>Bacillati</taxon>
        <taxon>Actinomycetota</taxon>
        <taxon>Actinomycetes</taxon>
        <taxon>Mycobacteriales</taxon>
        <taxon>Nocardiaceae</taxon>
        <taxon>Rhodococcus</taxon>
    </lineage>
</organism>
<dbReference type="InterPro" id="IPR028098">
    <property type="entry name" value="Glyco_trans_4-like_N"/>
</dbReference>
<dbReference type="Pfam" id="PF00534">
    <property type="entry name" value="Glycos_transf_1"/>
    <property type="match status" value="1"/>
</dbReference>
<evidence type="ECO:0000259" key="3">
    <source>
        <dbReference type="Pfam" id="PF00534"/>
    </source>
</evidence>
<evidence type="ECO:0000313" key="5">
    <source>
        <dbReference type="EMBL" id="GES40696.1"/>
    </source>
</evidence>
<accession>A0ABQ0YWB8</accession>
<dbReference type="SUPFAM" id="SSF53756">
    <property type="entry name" value="UDP-Glycosyltransferase/glycogen phosphorylase"/>
    <property type="match status" value="1"/>
</dbReference>
<evidence type="ECO:0000313" key="6">
    <source>
        <dbReference type="Proteomes" id="UP000325466"/>
    </source>
</evidence>
<keyword evidence="6" id="KW-1185">Reference proteome</keyword>
<dbReference type="PANTHER" id="PTHR45947:SF3">
    <property type="entry name" value="SULFOQUINOVOSYL TRANSFERASE SQD2"/>
    <property type="match status" value="1"/>
</dbReference>
<evidence type="ECO:0000256" key="2">
    <source>
        <dbReference type="ARBA" id="ARBA00022679"/>
    </source>
</evidence>
<reference evidence="5 6" key="1">
    <citation type="journal article" date="2018" name="Biodegradation">
        <title>1,4-Dioxane degradation characteristics of Rhodococcus aetherivorans JCM 14343.</title>
        <authorList>
            <person name="Inoue D."/>
            <person name="Tsunoda T."/>
            <person name="Yamamoto N."/>
            <person name="Ike M."/>
            <person name="Sei K."/>
        </authorList>
    </citation>
    <scope>NUCLEOTIDE SEQUENCE [LARGE SCALE GENOMIC DNA]</scope>
    <source>
        <strain evidence="5 6">JCM 14343</strain>
    </source>
</reference>
<dbReference type="InterPro" id="IPR001296">
    <property type="entry name" value="Glyco_trans_1"/>
</dbReference>
<dbReference type="Gene3D" id="3.40.50.2000">
    <property type="entry name" value="Glycogen Phosphorylase B"/>
    <property type="match status" value="1"/>
</dbReference>
<gene>
    <name evidence="5" type="ORF">RAJCM14343_5991</name>
</gene>
<evidence type="ECO:0000259" key="4">
    <source>
        <dbReference type="Pfam" id="PF13579"/>
    </source>
</evidence>
<feature type="domain" description="Glycosyltransferase subfamily 4-like N-terminal" evidence="4">
    <location>
        <begin position="10"/>
        <end position="114"/>
    </location>
</feature>
<dbReference type="PANTHER" id="PTHR45947">
    <property type="entry name" value="SULFOQUINOVOSYL TRANSFERASE SQD2"/>
    <property type="match status" value="1"/>
</dbReference>
<sequence>MELTFGLQLLTAPWYRPDVVVCVSPPLLAVALAATRTQLTPHRPALGVVVHDVYSRALVEMGAESGLSARAVRAVEAFTIRRADGVAVIHEGFATDLVCTFGVDPRRIREVRNWTHIAVPDPAASADFRSTHKWGDDEIVVLHAGNMGTKQGLENVIDSARLAGERGLRVRFVLLGDGHRRTDLQAAGAGVPNLQFLPPVPEAEFPAALGAADVLLVNELPGVAHMAVPSKLTSYFAAGKPILAATDESGFTAEEIAESDAGIRVPAGRPDLLLREAVRLGTDRALAGRLSEAGRRYSDLLLSTTGAIDQYEQWILDLAATRRTTHSTREGEDP</sequence>
<dbReference type="Proteomes" id="UP000325466">
    <property type="component" value="Unassembled WGS sequence"/>
</dbReference>
<keyword evidence="1" id="KW-0328">Glycosyltransferase</keyword>
<dbReference type="CDD" id="cd03794">
    <property type="entry name" value="GT4_WbuB-like"/>
    <property type="match status" value="1"/>
</dbReference>
<dbReference type="Pfam" id="PF13579">
    <property type="entry name" value="Glyco_trans_4_4"/>
    <property type="match status" value="1"/>
</dbReference>
<protein>
    <submittedName>
        <fullName evidence="5">Glycosyltransferase</fullName>
    </submittedName>
</protein>
<dbReference type="EMBL" id="BLAH01000255">
    <property type="protein sequence ID" value="GES40696.1"/>
    <property type="molecule type" value="Genomic_DNA"/>
</dbReference>
<comment type="caution">
    <text evidence="5">The sequence shown here is derived from an EMBL/GenBank/DDBJ whole genome shotgun (WGS) entry which is preliminary data.</text>
</comment>
<feature type="domain" description="Glycosyl transferase family 1" evidence="3">
    <location>
        <begin position="129"/>
        <end position="296"/>
    </location>
</feature>
<proteinExistence type="predicted"/>
<dbReference type="InterPro" id="IPR050194">
    <property type="entry name" value="Glycosyltransferase_grp1"/>
</dbReference>
<evidence type="ECO:0000256" key="1">
    <source>
        <dbReference type="ARBA" id="ARBA00022676"/>
    </source>
</evidence>
<name>A0ABQ0YWB8_9NOCA</name>